<dbReference type="EMBL" id="BLXT01007982">
    <property type="protein sequence ID" value="GFO44886.1"/>
    <property type="molecule type" value="Genomic_DNA"/>
</dbReference>
<evidence type="ECO:0000256" key="5">
    <source>
        <dbReference type="ARBA" id="ARBA00022723"/>
    </source>
</evidence>
<evidence type="ECO:0000256" key="2">
    <source>
        <dbReference type="ARBA" id="ARBA00004906"/>
    </source>
</evidence>
<evidence type="ECO:0000256" key="4">
    <source>
        <dbReference type="ARBA" id="ARBA00022679"/>
    </source>
</evidence>
<keyword evidence="4" id="KW-0808">Transferase</keyword>
<feature type="compositionally biased region" description="Basic residues" evidence="11">
    <location>
        <begin position="1105"/>
        <end position="1119"/>
    </location>
</feature>
<dbReference type="GO" id="GO:0061630">
    <property type="term" value="F:ubiquitin protein ligase activity"/>
    <property type="evidence" value="ECO:0007669"/>
    <property type="project" value="UniProtKB-EC"/>
</dbReference>
<evidence type="ECO:0000256" key="9">
    <source>
        <dbReference type="ARBA" id="ARBA00022833"/>
    </source>
</evidence>
<name>A0AAV4DL30_9GAST</name>
<reference evidence="15 16" key="1">
    <citation type="journal article" date="2021" name="Elife">
        <title>Chloroplast acquisition without the gene transfer in kleptoplastic sea slugs, Plakobranchus ocellatus.</title>
        <authorList>
            <person name="Maeda T."/>
            <person name="Takahashi S."/>
            <person name="Yoshida T."/>
            <person name="Shimamura S."/>
            <person name="Takaki Y."/>
            <person name="Nagai Y."/>
            <person name="Toyoda A."/>
            <person name="Suzuki Y."/>
            <person name="Arimoto A."/>
            <person name="Ishii H."/>
            <person name="Satoh N."/>
            <person name="Nishiyama T."/>
            <person name="Hasebe M."/>
            <person name="Maruyama T."/>
            <person name="Minagawa J."/>
            <person name="Obokata J."/>
            <person name="Shigenobu S."/>
        </authorList>
    </citation>
    <scope>NUCLEOTIDE SEQUENCE [LARGE SCALE GENOMIC DNA]</scope>
</reference>
<keyword evidence="6" id="KW-0677">Repeat</keyword>
<feature type="compositionally biased region" description="Low complexity" evidence="11">
    <location>
        <begin position="801"/>
        <end position="814"/>
    </location>
</feature>
<gene>
    <name evidence="15" type="ORF">PoB_007139100</name>
</gene>
<dbReference type="CDD" id="cd20355">
    <property type="entry name" value="Rcat_RBR_RNF19"/>
    <property type="match status" value="1"/>
</dbReference>
<feature type="compositionally biased region" description="Polar residues" evidence="11">
    <location>
        <begin position="130"/>
        <end position="146"/>
    </location>
</feature>
<dbReference type="InterPro" id="IPR031127">
    <property type="entry name" value="E3_UB_ligase_RBR"/>
</dbReference>
<feature type="region of interest" description="Disordered" evidence="11">
    <location>
        <begin position="1105"/>
        <end position="1161"/>
    </location>
</feature>
<proteinExistence type="predicted"/>
<evidence type="ECO:0000256" key="10">
    <source>
        <dbReference type="PROSITE-ProRule" id="PRU00175"/>
    </source>
</evidence>
<feature type="compositionally biased region" description="Polar residues" evidence="11">
    <location>
        <begin position="1406"/>
        <end position="1416"/>
    </location>
</feature>
<dbReference type="EC" id="2.3.2.31" evidence="3"/>
<keyword evidence="5" id="KW-0479">Metal-binding</keyword>
<dbReference type="Pfam" id="PF01485">
    <property type="entry name" value="IBR"/>
    <property type="match status" value="1"/>
</dbReference>
<dbReference type="GO" id="GO:0016567">
    <property type="term" value="P:protein ubiquitination"/>
    <property type="evidence" value="ECO:0007669"/>
    <property type="project" value="InterPro"/>
</dbReference>
<dbReference type="Gene3D" id="3.30.40.10">
    <property type="entry name" value="Zinc/RING finger domain, C3HC4 (zinc finger)"/>
    <property type="match status" value="1"/>
</dbReference>
<feature type="compositionally biased region" description="Low complexity" evidence="11">
    <location>
        <begin position="746"/>
        <end position="763"/>
    </location>
</feature>
<dbReference type="Pfam" id="PF22191">
    <property type="entry name" value="IBR_1"/>
    <property type="match status" value="1"/>
</dbReference>
<dbReference type="FunFam" id="2.20.25.20:FF:000004">
    <property type="entry name" value="RBR-type E3 ubiquitin transferase"/>
    <property type="match status" value="1"/>
</dbReference>
<dbReference type="PROSITE" id="PS50089">
    <property type="entry name" value="ZF_RING_2"/>
    <property type="match status" value="1"/>
</dbReference>
<dbReference type="CDD" id="cd20338">
    <property type="entry name" value="BRcat_RBR_RNF19"/>
    <property type="match status" value="1"/>
</dbReference>
<evidence type="ECO:0000256" key="8">
    <source>
        <dbReference type="ARBA" id="ARBA00022786"/>
    </source>
</evidence>
<dbReference type="SUPFAM" id="SSF57850">
    <property type="entry name" value="RING/U-box"/>
    <property type="match status" value="3"/>
</dbReference>
<feature type="region of interest" description="Disordered" evidence="11">
    <location>
        <begin position="716"/>
        <end position="780"/>
    </location>
</feature>
<feature type="compositionally biased region" description="Low complexity" evidence="11">
    <location>
        <begin position="72"/>
        <end position="83"/>
    </location>
</feature>
<evidence type="ECO:0000313" key="15">
    <source>
        <dbReference type="EMBL" id="GFO44886.1"/>
    </source>
</evidence>
<dbReference type="InterPro" id="IPR013083">
    <property type="entry name" value="Znf_RING/FYVE/PHD"/>
</dbReference>
<feature type="transmembrane region" description="Helical" evidence="12">
    <location>
        <begin position="456"/>
        <end position="478"/>
    </location>
</feature>
<organism evidence="15 16">
    <name type="scientific">Plakobranchus ocellatus</name>
    <dbReference type="NCBI Taxonomy" id="259542"/>
    <lineage>
        <taxon>Eukaryota</taxon>
        <taxon>Metazoa</taxon>
        <taxon>Spiralia</taxon>
        <taxon>Lophotrochozoa</taxon>
        <taxon>Mollusca</taxon>
        <taxon>Gastropoda</taxon>
        <taxon>Heterobranchia</taxon>
        <taxon>Euthyneura</taxon>
        <taxon>Panpulmonata</taxon>
        <taxon>Sacoglossa</taxon>
        <taxon>Placobranchoidea</taxon>
        <taxon>Plakobranchidae</taxon>
        <taxon>Plakobranchus</taxon>
    </lineage>
</organism>
<dbReference type="InterPro" id="IPR044066">
    <property type="entry name" value="TRIAD_supradom"/>
</dbReference>
<evidence type="ECO:0000256" key="1">
    <source>
        <dbReference type="ARBA" id="ARBA00001798"/>
    </source>
</evidence>
<sequence>MNNQQQEFHYTDDMVVISLTSGGSHAICKKNHSQDKELLLNTKKTKDMDTHKSPSSNIFVDCERLENRDSDGLSASSGASRGSETNAKSRTSAFSLSRLLPGRRRSKSRLSLESEASRSDSGACGGQISPPHSSGNIACSTSSPQPSLGHHPRRKTSGSFGSPASEHHGSNKAQAFSSLEGIPLGRVKHQAEGGALPTHDTMKSGEGEELIECPVCFQEKAKNNFMEISTCHHRCCTKCLQVYFKIEIMESRPTIACPECSELFHPNDIRTIVQDDALMQKYEDFMLRRVLAMDSDTRWCPAPDCGYAVIATGCAGCPKLQCERPGCGTYFCYHCKQHWHPNQTCDAARAERLPGAVRSASLTYSQESSGASGAQGGKDVIKSCPRCSALIVKMDDLSCNHMVCAVCGANFCWLCLKEMSDLHYLSLSGCTFWGRRPWSRKKKILCQLGTLVGAPVGIPLVAGLAVPAIIIGIPIWIGQKIYFRYKLASKHKRNLATTSGVAASLLAAPIIAGLIVGLGVPALLVYVYGVVPVSLCRSQGCGVTTNTSGVRFEFNEQGEGQAHGPYSYAGDNQSIETAPNVANPSIAPSIGDASLGMTNSLSASGSHMERAGVLRDDSDRDSASHRAIAGNSINGSLCSATYSAQHHKLEVQADILELAVHCEKSSMGGESYNVSLNDDASTRALAGSIISPKDKDGVSLCSRHFDGASVAYSEERAEVECDPSVSSTTSASAISANSGKLQRTGSTSCPSSPRLSSRKGSSPAPSTEENASHGGSYRGKKCTRFMDQVSEIEVGHGAGGDSRSLGSGNSNSSNIDPEWERRGSDNIVNTVVGNAANAISELGLANLKRVTNATAGLGPEEDITLKDGQAKRLKLAARASSFDVPSKNSSPLKPSPSSSSTSSLSKPIRQSKTLGDPVTDNSVGTCSCGGSGVGGRCSGVRVKAESTSTLVDGGAETRRSEMGGGGRRKSDSTCWGSDEGSDPRLPHLPHGCCASSERALTLVSGVSGSGRRGLLHRGVSSVSAGGSSVGDKAGNHIHHLSHLSQPSNLWDISELQASMLPRLQHTAGCSDMLAVVAGPEGGASCESVFLDKVGSGVAHRLHHQHCLQHHHHHHHHHSSKSSSCQLMSASSSGSFSSSTEDQSDFIPSTTSLSSISGRRRGGERQFEMYETLQEDDSAIGGGTITSTGVYQEDEGEDWPVTTIASSSTSPSTSSLLRAQSDREVCLGMSASDIHVECPAAVVCTNISSAEEEDKLTQNPKLSLPKLHGFLSRKSVAATADASPESVCLLGPSVSKVANKIDGRAKLKLDIDDSTTSRTKIGSESCSVVEKAAKSSLSYLPDVEMPGQTTVLPKSVASNTEKGCIVEVKIEDPCQKTSQTGLISLVETTATLASPESWGSVELSAGASPTSSPSHSEMMTDKISEASSFSCIASTENAAAAITHDEHVFESGTVHCAGLSRSSQDRSDPAPVLPVEKMVQVYAGPDRAEPVVKPLSQVAAATAVTNCSSRNSAQLKSSDDHPATKVHSL</sequence>
<feature type="compositionally biased region" description="Polar residues" evidence="11">
    <location>
        <begin position="84"/>
        <end position="94"/>
    </location>
</feature>
<protein>
    <recommendedName>
        <fullName evidence="3">RBR-type E3 ubiquitin transferase</fullName>
        <ecNumber evidence="3">2.3.2.31</ecNumber>
    </recommendedName>
</protein>
<keyword evidence="12" id="KW-0812">Transmembrane</keyword>
<evidence type="ECO:0000256" key="12">
    <source>
        <dbReference type="SAM" id="Phobius"/>
    </source>
</evidence>
<comment type="pathway">
    <text evidence="2">Protein modification; protein ubiquitination.</text>
</comment>
<feature type="region of interest" description="Disordered" evidence="11">
    <location>
        <begin position="879"/>
        <end position="921"/>
    </location>
</feature>
<evidence type="ECO:0000256" key="11">
    <source>
        <dbReference type="SAM" id="MobiDB-lite"/>
    </source>
</evidence>
<dbReference type="PANTHER" id="PTHR11685">
    <property type="entry name" value="RBR FAMILY RING FINGER AND IBR DOMAIN-CONTAINING"/>
    <property type="match status" value="1"/>
</dbReference>
<feature type="domain" description="RING-type" evidence="13">
    <location>
        <begin position="213"/>
        <end position="261"/>
    </location>
</feature>
<dbReference type="InterPro" id="IPR002867">
    <property type="entry name" value="IBR_dom"/>
</dbReference>
<feature type="compositionally biased region" description="Polar residues" evidence="11">
    <location>
        <begin position="1505"/>
        <end position="1515"/>
    </location>
</feature>
<feature type="transmembrane region" description="Helical" evidence="12">
    <location>
        <begin position="499"/>
        <end position="528"/>
    </location>
</feature>
<keyword evidence="7 10" id="KW-0863">Zinc-finger</keyword>
<feature type="compositionally biased region" description="Low complexity" evidence="11">
    <location>
        <begin position="885"/>
        <end position="907"/>
    </location>
</feature>
<dbReference type="InterPro" id="IPR001841">
    <property type="entry name" value="Znf_RING"/>
</dbReference>
<dbReference type="Gene3D" id="1.20.120.1750">
    <property type="match status" value="1"/>
</dbReference>
<feature type="region of interest" description="Disordered" evidence="11">
    <location>
        <begin position="68"/>
        <end position="174"/>
    </location>
</feature>
<dbReference type="GO" id="GO:0008270">
    <property type="term" value="F:zinc ion binding"/>
    <property type="evidence" value="ECO:0007669"/>
    <property type="project" value="UniProtKB-KW"/>
</dbReference>
<keyword evidence="16" id="KW-1185">Reference proteome</keyword>
<feature type="region of interest" description="Disordered" evidence="11">
    <location>
        <begin position="1400"/>
        <end position="1419"/>
    </location>
</feature>
<keyword evidence="12" id="KW-1133">Transmembrane helix</keyword>
<feature type="compositionally biased region" description="Low complexity" evidence="11">
    <location>
        <begin position="1120"/>
        <end position="1140"/>
    </location>
</feature>
<evidence type="ECO:0000256" key="3">
    <source>
        <dbReference type="ARBA" id="ARBA00012251"/>
    </source>
</evidence>
<dbReference type="FunFam" id="1.20.120.1750:FF:000017">
    <property type="entry name" value="RBR-type E3 ubiquitin transferase"/>
    <property type="match status" value="1"/>
</dbReference>
<evidence type="ECO:0000256" key="6">
    <source>
        <dbReference type="ARBA" id="ARBA00022737"/>
    </source>
</evidence>
<feature type="region of interest" description="Disordered" evidence="11">
    <location>
        <begin position="946"/>
        <end position="981"/>
    </location>
</feature>
<feature type="region of interest" description="Disordered" evidence="11">
    <location>
        <begin position="795"/>
        <end position="821"/>
    </location>
</feature>
<evidence type="ECO:0000259" key="13">
    <source>
        <dbReference type="PROSITE" id="PS50089"/>
    </source>
</evidence>
<dbReference type="SMART" id="SM00184">
    <property type="entry name" value="RING"/>
    <property type="match status" value="2"/>
</dbReference>
<keyword evidence="9" id="KW-0862">Zinc</keyword>
<evidence type="ECO:0000256" key="7">
    <source>
        <dbReference type="ARBA" id="ARBA00022771"/>
    </source>
</evidence>
<dbReference type="PROSITE" id="PS51873">
    <property type="entry name" value="TRIAD"/>
    <property type="match status" value="1"/>
</dbReference>
<keyword evidence="8" id="KW-0833">Ubl conjugation pathway</keyword>
<dbReference type="FunFam" id="3.30.40.10:FF:000424">
    <property type="entry name" value="RBR-type E3 ubiquitin transferase"/>
    <property type="match status" value="1"/>
</dbReference>
<feature type="domain" description="RING-type" evidence="14">
    <location>
        <begin position="209"/>
        <end position="434"/>
    </location>
</feature>
<evidence type="ECO:0000259" key="14">
    <source>
        <dbReference type="PROSITE" id="PS51873"/>
    </source>
</evidence>
<feature type="compositionally biased region" description="Low complexity" evidence="11">
    <location>
        <begin position="724"/>
        <end position="738"/>
    </location>
</feature>
<dbReference type="Proteomes" id="UP000735302">
    <property type="component" value="Unassembled WGS sequence"/>
</dbReference>
<keyword evidence="12" id="KW-0472">Membrane</keyword>
<comment type="caution">
    <text evidence="15">The sequence shown here is derived from an EMBL/GenBank/DDBJ whole genome shotgun (WGS) entry which is preliminary data.</text>
</comment>
<dbReference type="SMART" id="SM00647">
    <property type="entry name" value="IBR"/>
    <property type="match status" value="2"/>
</dbReference>
<accession>A0AAV4DL30</accession>
<dbReference type="Gene3D" id="2.20.25.20">
    <property type="match status" value="1"/>
</dbReference>
<feature type="region of interest" description="Disordered" evidence="11">
    <location>
        <begin position="1505"/>
        <end position="1528"/>
    </location>
</feature>
<comment type="catalytic activity">
    <reaction evidence="1">
        <text>[E2 ubiquitin-conjugating enzyme]-S-ubiquitinyl-L-cysteine + [acceptor protein]-L-lysine = [E2 ubiquitin-conjugating enzyme]-L-cysteine + [acceptor protein]-N(6)-ubiquitinyl-L-lysine.</text>
        <dbReference type="EC" id="2.3.2.31"/>
    </reaction>
</comment>
<evidence type="ECO:0000313" key="16">
    <source>
        <dbReference type="Proteomes" id="UP000735302"/>
    </source>
</evidence>